<dbReference type="EMBL" id="JBHUHV010000055">
    <property type="protein sequence ID" value="MFD2068795.1"/>
    <property type="molecule type" value="Genomic_DNA"/>
</dbReference>
<comment type="caution">
    <text evidence="2">The sequence shown here is derived from an EMBL/GenBank/DDBJ whole genome shotgun (WGS) entry which is preliminary data.</text>
</comment>
<proteinExistence type="predicted"/>
<gene>
    <name evidence="2" type="ORF">ACFSKU_18030</name>
</gene>
<protein>
    <submittedName>
        <fullName evidence="2">Uncharacterized protein</fullName>
    </submittedName>
</protein>
<dbReference type="Proteomes" id="UP001597369">
    <property type="component" value="Unassembled WGS sequence"/>
</dbReference>
<keyword evidence="1" id="KW-1133">Transmembrane helix</keyword>
<accession>A0ABW4X3C8</accession>
<dbReference type="RefSeq" id="WP_377470463.1">
    <property type="nucleotide sequence ID" value="NZ_JBHUHV010000055.1"/>
</dbReference>
<keyword evidence="3" id="KW-1185">Reference proteome</keyword>
<evidence type="ECO:0000313" key="3">
    <source>
        <dbReference type="Proteomes" id="UP001597369"/>
    </source>
</evidence>
<keyword evidence="1" id="KW-0812">Transmembrane</keyword>
<organism evidence="2 3">
    <name type="scientific">Pontibacter silvestris</name>
    <dbReference type="NCBI Taxonomy" id="2305183"/>
    <lineage>
        <taxon>Bacteria</taxon>
        <taxon>Pseudomonadati</taxon>
        <taxon>Bacteroidota</taxon>
        <taxon>Cytophagia</taxon>
        <taxon>Cytophagales</taxon>
        <taxon>Hymenobacteraceae</taxon>
        <taxon>Pontibacter</taxon>
    </lineage>
</organism>
<sequence>MQNRKAFRIILAAACLIFAVVKAYDIISRDFEWIDVFFLGAFLFFGAMYLMVYLKEKKKK</sequence>
<name>A0ABW4X3C8_9BACT</name>
<keyword evidence="1" id="KW-0472">Membrane</keyword>
<reference evidence="3" key="1">
    <citation type="journal article" date="2019" name="Int. J. Syst. Evol. Microbiol.">
        <title>The Global Catalogue of Microorganisms (GCM) 10K type strain sequencing project: providing services to taxonomists for standard genome sequencing and annotation.</title>
        <authorList>
            <consortium name="The Broad Institute Genomics Platform"/>
            <consortium name="The Broad Institute Genome Sequencing Center for Infectious Disease"/>
            <person name="Wu L."/>
            <person name="Ma J."/>
        </authorList>
    </citation>
    <scope>NUCLEOTIDE SEQUENCE [LARGE SCALE GENOMIC DNA]</scope>
    <source>
        <strain evidence="3">JCM 16545</strain>
    </source>
</reference>
<feature type="transmembrane region" description="Helical" evidence="1">
    <location>
        <begin position="33"/>
        <end position="54"/>
    </location>
</feature>
<evidence type="ECO:0000256" key="1">
    <source>
        <dbReference type="SAM" id="Phobius"/>
    </source>
</evidence>
<evidence type="ECO:0000313" key="2">
    <source>
        <dbReference type="EMBL" id="MFD2068795.1"/>
    </source>
</evidence>